<evidence type="ECO:0000256" key="6">
    <source>
        <dbReference type="ARBA" id="ARBA00022694"/>
    </source>
</evidence>
<accession>A0A2V2N2F6</accession>
<evidence type="ECO:0000256" key="5">
    <source>
        <dbReference type="ARBA" id="ARBA00022691"/>
    </source>
</evidence>
<dbReference type="PANTHER" id="PTHR14911">
    <property type="entry name" value="THUMP DOMAIN-CONTAINING"/>
    <property type="match status" value="1"/>
</dbReference>
<dbReference type="RefSeq" id="WP_109968246.1">
    <property type="nucleotide sequence ID" value="NZ_CP176093.1"/>
</dbReference>
<evidence type="ECO:0000313" key="9">
    <source>
        <dbReference type="Proteomes" id="UP000245657"/>
    </source>
</evidence>
<keyword evidence="3 8" id="KW-0489">Methyltransferase</keyword>
<sequence>MKLIFELWGEHPDIPRVEISCIGRVTDHRVQVAVAEISDPKLVQRLAYTHRVMRYQGECSADEEALIKMLSELSLTSDLPYCGRVKKMDGSQMSLSTTQMERLIGTYIEGPVSVSAPKRIYRAIASGDRIYFGEVLWEIDRGPYHERKPGNREFFHPGVMMPRMIRSLVNLAHAMPGETVLDPFCGTGGTQIEAELIGCKAVGTDADPLMIEGTRLNLPGSKAAIADVRYLPFPDNSIDHVVSDLPYGQSVFIIGSELDDLYQSALGEIRRITKPGLRSVIVTHRDIRSLVSEYFTICEFFEQRVHRSLTRRILVITH</sequence>
<dbReference type="GO" id="GO:0016423">
    <property type="term" value="F:tRNA (guanine) methyltransferase activity"/>
    <property type="evidence" value="ECO:0007669"/>
    <property type="project" value="TreeGrafter"/>
</dbReference>
<keyword evidence="9" id="KW-1185">Reference proteome</keyword>
<dbReference type="CDD" id="cd02440">
    <property type="entry name" value="AdoMet_MTases"/>
    <property type="match status" value="1"/>
</dbReference>
<organism evidence="8 9">
    <name type="scientific">Methanospirillum lacunae</name>
    <dbReference type="NCBI Taxonomy" id="668570"/>
    <lineage>
        <taxon>Archaea</taxon>
        <taxon>Methanobacteriati</taxon>
        <taxon>Methanobacteriota</taxon>
        <taxon>Stenosarchaea group</taxon>
        <taxon>Methanomicrobia</taxon>
        <taxon>Methanomicrobiales</taxon>
        <taxon>Methanospirillaceae</taxon>
        <taxon>Methanospirillum</taxon>
    </lineage>
</organism>
<dbReference type="AlphaFoldDB" id="A0A2V2N2F6"/>
<evidence type="ECO:0000259" key="7">
    <source>
        <dbReference type="Pfam" id="PF01170"/>
    </source>
</evidence>
<dbReference type="Proteomes" id="UP000245657">
    <property type="component" value="Unassembled WGS sequence"/>
</dbReference>
<dbReference type="EMBL" id="QGMY01000006">
    <property type="protein sequence ID" value="PWR72735.1"/>
    <property type="molecule type" value="Genomic_DNA"/>
</dbReference>
<dbReference type="GO" id="GO:0005737">
    <property type="term" value="C:cytoplasm"/>
    <property type="evidence" value="ECO:0007669"/>
    <property type="project" value="UniProtKB-SubCell"/>
</dbReference>
<dbReference type="OrthoDB" id="7080at2157"/>
<dbReference type="InterPro" id="IPR000241">
    <property type="entry name" value="RlmKL-like_Mtase"/>
</dbReference>
<proteinExistence type="predicted"/>
<keyword evidence="4 8" id="KW-0808">Transferase</keyword>
<gene>
    <name evidence="8" type="ORF">DK846_07225</name>
</gene>
<evidence type="ECO:0000256" key="1">
    <source>
        <dbReference type="ARBA" id="ARBA00004496"/>
    </source>
</evidence>
<dbReference type="GeneID" id="97548566"/>
<keyword evidence="2" id="KW-0963">Cytoplasm</keyword>
<dbReference type="Pfam" id="PF01170">
    <property type="entry name" value="UPF0020"/>
    <property type="match status" value="1"/>
</dbReference>
<keyword evidence="5" id="KW-0949">S-adenosyl-L-methionine</keyword>
<comment type="subcellular location">
    <subcellularLocation>
        <location evidence="1">Cytoplasm</location>
    </subcellularLocation>
</comment>
<dbReference type="SUPFAM" id="SSF53335">
    <property type="entry name" value="S-adenosyl-L-methionine-dependent methyltransferases"/>
    <property type="match status" value="1"/>
</dbReference>
<evidence type="ECO:0000256" key="3">
    <source>
        <dbReference type="ARBA" id="ARBA00022603"/>
    </source>
</evidence>
<keyword evidence="6" id="KW-0819">tRNA processing</keyword>
<dbReference type="GO" id="GO:0030488">
    <property type="term" value="P:tRNA methylation"/>
    <property type="evidence" value="ECO:0007669"/>
    <property type="project" value="TreeGrafter"/>
</dbReference>
<dbReference type="InterPro" id="IPR029063">
    <property type="entry name" value="SAM-dependent_MTases_sf"/>
</dbReference>
<dbReference type="InterPro" id="IPR053943">
    <property type="entry name" value="RlmKL-like_Mtase_CS"/>
</dbReference>
<dbReference type="Gene3D" id="3.40.50.150">
    <property type="entry name" value="Vaccinia Virus protein VP39"/>
    <property type="match status" value="1"/>
</dbReference>
<dbReference type="PANTHER" id="PTHR14911:SF21">
    <property type="entry name" value="N2-METHYLGUANOSINE TRNA METHYLTRANSFERASE"/>
    <property type="match status" value="1"/>
</dbReference>
<comment type="caution">
    <text evidence="8">The sequence shown here is derived from an EMBL/GenBank/DDBJ whole genome shotgun (WGS) entry which is preliminary data.</text>
</comment>
<feature type="domain" description="Ribosomal RNA large subunit methyltransferase K/L-like methyltransferase" evidence="7">
    <location>
        <begin position="149"/>
        <end position="312"/>
    </location>
</feature>
<evidence type="ECO:0000313" key="8">
    <source>
        <dbReference type="EMBL" id="PWR72735.1"/>
    </source>
</evidence>
<evidence type="ECO:0000256" key="4">
    <source>
        <dbReference type="ARBA" id="ARBA00022679"/>
    </source>
</evidence>
<name>A0A2V2N2F6_9EURY</name>
<dbReference type="PROSITE" id="PS01261">
    <property type="entry name" value="UPF0020"/>
    <property type="match status" value="1"/>
</dbReference>
<evidence type="ECO:0000256" key="2">
    <source>
        <dbReference type="ARBA" id="ARBA00022490"/>
    </source>
</evidence>
<protein>
    <submittedName>
        <fullName evidence="8">RNA methyltransferase</fullName>
    </submittedName>
</protein>
<reference evidence="8 9" key="1">
    <citation type="submission" date="2018-05" db="EMBL/GenBank/DDBJ databases">
        <title>Draft genome of Methanospirillum lacunae Ki8-1.</title>
        <authorList>
            <person name="Dueholm M.S."/>
            <person name="Nielsen P.H."/>
            <person name="Bakmann L.F."/>
            <person name="Otzen D.E."/>
        </authorList>
    </citation>
    <scope>NUCLEOTIDE SEQUENCE [LARGE SCALE GENOMIC DNA]</scope>
    <source>
        <strain evidence="8 9">Ki8-1</strain>
    </source>
</reference>